<dbReference type="AlphaFoldDB" id="A0A8H7W6U7"/>
<comment type="caution">
    <text evidence="2">The sequence shown here is derived from an EMBL/GenBank/DDBJ whole genome shotgun (WGS) entry which is preliminary data.</text>
</comment>
<sequence>MSSEEQKPTANTNDTGSQSGSAAVQRGGVGTESTPADSDTPKQDSSLKTSAANAPDFATQKPGGNTGILQGIRDELSHGLGKGTDK</sequence>
<dbReference type="Proteomes" id="UP000664132">
    <property type="component" value="Unassembled WGS sequence"/>
</dbReference>
<evidence type="ECO:0000256" key="1">
    <source>
        <dbReference type="SAM" id="MobiDB-lite"/>
    </source>
</evidence>
<organism evidence="2 3">
    <name type="scientific">Cadophora malorum</name>
    <dbReference type="NCBI Taxonomy" id="108018"/>
    <lineage>
        <taxon>Eukaryota</taxon>
        <taxon>Fungi</taxon>
        <taxon>Dikarya</taxon>
        <taxon>Ascomycota</taxon>
        <taxon>Pezizomycotina</taxon>
        <taxon>Leotiomycetes</taxon>
        <taxon>Helotiales</taxon>
        <taxon>Ploettnerulaceae</taxon>
        <taxon>Cadophora</taxon>
    </lineage>
</organism>
<protein>
    <submittedName>
        <fullName evidence="2">Uncharacterized protein</fullName>
    </submittedName>
</protein>
<feature type="compositionally biased region" description="Polar residues" evidence="1">
    <location>
        <begin position="31"/>
        <end position="52"/>
    </location>
</feature>
<dbReference type="OrthoDB" id="3542153at2759"/>
<name>A0A8H7W6U7_9HELO</name>
<evidence type="ECO:0000313" key="2">
    <source>
        <dbReference type="EMBL" id="KAG4419741.1"/>
    </source>
</evidence>
<feature type="region of interest" description="Disordered" evidence="1">
    <location>
        <begin position="1"/>
        <end position="86"/>
    </location>
</feature>
<evidence type="ECO:0000313" key="3">
    <source>
        <dbReference type="Proteomes" id="UP000664132"/>
    </source>
</evidence>
<gene>
    <name evidence="2" type="ORF">IFR04_007148</name>
</gene>
<reference evidence="2" key="1">
    <citation type="submission" date="2021-02" db="EMBL/GenBank/DDBJ databases">
        <title>Genome sequence Cadophora malorum strain M34.</title>
        <authorList>
            <person name="Stefanovic E."/>
            <person name="Vu D."/>
            <person name="Scully C."/>
            <person name="Dijksterhuis J."/>
            <person name="Roader J."/>
            <person name="Houbraken J."/>
        </authorList>
    </citation>
    <scope>NUCLEOTIDE SEQUENCE</scope>
    <source>
        <strain evidence="2">M34</strain>
    </source>
</reference>
<accession>A0A8H7W6U7</accession>
<feature type="compositionally biased region" description="Basic and acidic residues" evidence="1">
    <location>
        <begin position="72"/>
        <end position="86"/>
    </location>
</feature>
<feature type="compositionally biased region" description="Polar residues" evidence="1">
    <location>
        <begin position="8"/>
        <end position="22"/>
    </location>
</feature>
<dbReference type="EMBL" id="JAFJYH010000099">
    <property type="protein sequence ID" value="KAG4419741.1"/>
    <property type="molecule type" value="Genomic_DNA"/>
</dbReference>
<proteinExistence type="predicted"/>
<keyword evidence="3" id="KW-1185">Reference proteome</keyword>